<sequence length="85" mass="10009">MANNKKIQVKDQWAERFLREYLWMPVGSFCNLVGQAYQGKGINGINEEELEKLTRKIFSLALEFTEEAFNRVERTEEDLELPVKK</sequence>
<name>A0A7V3N5E1_UNCC3</name>
<accession>A0A7V3N5E1</accession>
<gene>
    <name evidence="1" type="ORF">ENV41_03815</name>
</gene>
<dbReference type="AlphaFoldDB" id="A0A7V3N5E1"/>
<organism evidence="1">
    <name type="scientific">candidate division CPR3 bacterium</name>
    <dbReference type="NCBI Taxonomy" id="2268181"/>
    <lineage>
        <taxon>Bacteria</taxon>
        <taxon>Bacteria division CPR3</taxon>
    </lineage>
</organism>
<protein>
    <submittedName>
        <fullName evidence="1">Uncharacterized protein</fullName>
    </submittedName>
</protein>
<evidence type="ECO:0000313" key="1">
    <source>
        <dbReference type="EMBL" id="HFZ09238.1"/>
    </source>
</evidence>
<proteinExistence type="predicted"/>
<reference evidence="1" key="1">
    <citation type="journal article" date="2020" name="mSystems">
        <title>Genome- and Community-Level Interaction Insights into Carbon Utilization and Element Cycling Functions of Hydrothermarchaeota in Hydrothermal Sediment.</title>
        <authorList>
            <person name="Zhou Z."/>
            <person name="Liu Y."/>
            <person name="Xu W."/>
            <person name="Pan J."/>
            <person name="Luo Z.H."/>
            <person name="Li M."/>
        </authorList>
    </citation>
    <scope>NUCLEOTIDE SEQUENCE [LARGE SCALE GENOMIC DNA]</scope>
    <source>
        <strain evidence="1">SpSt-757</strain>
    </source>
</reference>
<comment type="caution">
    <text evidence="1">The sequence shown here is derived from an EMBL/GenBank/DDBJ whole genome shotgun (WGS) entry which is preliminary data.</text>
</comment>
<dbReference type="EMBL" id="DTGG01000121">
    <property type="protein sequence ID" value="HFZ09238.1"/>
    <property type="molecule type" value="Genomic_DNA"/>
</dbReference>